<dbReference type="PIRSF" id="PIRSF003078">
    <property type="entry name" value="GidB"/>
    <property type="match status" value="1"/>
</dbReference>
<accession>A0A8H2M9Z5</accession>
<dbReference type="InterPro" id="IPR003682">
    <property type="entry name" value="rRNA_ssu_MeTfrase_G"/>
</dbReference>
<comment type="caution">
    <text evidence="6">Lacks conserved residue(s) required for the propagation of feature annotation.</text>
</comment>
<dbReference type="CDD" id="cd02440">
    <property type="entry name" value="AdoMet_MTases"/>
    <property type="match status" value="1"/>
</dbReference>
<dbReference type="Gene3D" id="3.40.50.150">
    <property type="entry name" value="Vaccinia Virus protein VP39"/>
    <property type="match status" value="1"/>
</dbReference>
<feature type="binding site" evidence="6">
    <location>
        <position position="70"/>
    </location>
    <ligand>
        <name>S-adenosyl-L-methionine</name>
        <dbReference type="ChEBI" id="CHEBI:59789"/>
    </ligand>
</feature>
<dbReference type="NCBIfam" id="TIGR00138">
    <property type="entry name" value="rsmG_gidB"/>
    <property type="match status" value="1"/>
</dbReference>
<dbReference type="PANTHER" id="PTHR31760:SF0">
    <property type="entry name" value="S-ADENOSYL-L-METHIONINE-DEPENDENT METHYLTRANSFERASES SUPERFAMILY PROTEIN"/>
    <property type="match status" value="1"/>
</dbReference>
<gene>
    <name evidence="6 7" type="primary">rsmG</name>
    <name evidence="7" type="ORF">NCTC13150_01999</name>
</gene>
<dbReference type="RefSeq" id="WP_131749937.1">
    <property type="nucleotide sequence ID" value="NZ_CAACYI010000001.1"/>
</dbReference>
<evidence type="ECO:0000256" key="4">
    <source>
        <dbReference type="ARBA" id="ARBA00022679"/>
    </source>
</evidence>
<keyword evidence="5 6" id="KW-0949">S-adenosyl-L-methionine</keyword>
<reference evidence="7 8" key="1">
    <citation type="submission" date="2019-02" db="EMBL/GenBank/DDBJ databases">
        <authorList>
            <consortium name="Pathogen Informatics"/>
        </authorList>
    </citation>
    <scope>NUCLEOTIDE SEQUENCE [LARGE SCALE GENOMIC DNA]</scope>
    <source>
        <strain evidence="7 8">3012STDY7089603</strain>
    </source>
</reference>
<evidence type="ECO:0000256" key="3">
    <source>
        <dbReference type="ARBA" id="ARBA00022603"/>
    </source>
</evidence>
<proteinExistence type="inferred from homology"/>
<evidence type="ECO:0000313" key="8">
    <source>
        <dbReference type="Proteomes" id="UP000377798"/>
    </source>
</evidence>
<dbReference type="FunFam" id="3.40.50.150:FF:000041">
    <property type="entry name" value="Ribosomal RNA small subunit methyltransferase G"/>
    <property type="match status" value="1"/>
</dbReference>
<dbReference type="SUPFAM" id="SSF53335">
    <property type="entry name" value="S-adenosyl-L-methionine-dependent methyltransferases"/>
    <property type="match status" value="1"/>
</dbReference>
<feature type="binding site" evidence="6">
    <location>
        <position position="140"/>
    </location>
    <ligand>
        <name>S-adenosyl-L-methionine</name>
        <dbReference type="ChEBI" id="CHEBI:59789"/>
    </ligand>
</feature>
<keyword evidence="4 6" id="KW-0808">Transferase</keyword>
<dbReference type="AlphaFoldDB" id="A0A8H2M9Z5"/>
<dbReference type="Proteomes" id="UP000377798">
    <property type="component" value="Unassembled WGS sequence"/>
</dbReference>
<feature type="binding site" evidence="6">
    <location>
        <begin position="121"/>
        <end position="122"/>
    </location>
    <ligand>
        <name>S-adenosyl-L-methionine</name>
        <dbReference type="ChEBI" id="CHEBI:59789"/>
    </ligand>
</feature>
<dbReference type="GO" id="GO:0070043">
    <property type="term" value="F:rRNA (guanine-N7-)-methyltransferase activity"/>
    <property type="evidence" value="ECO:0007669"/>
    <property type="project" value="UniProtKB-UniRule"/>
</dbReference>
<comment type="subcellular location">
    <subcellularLocation>
        <location evidence="6">Cytoplasm</location>
    </subcellularLocation>
</comment>
<comment type="function">
    <text evidence="6">Specifically methylates the N7 position of a guanine in 16S rRNA.</text>
</comment>
<name>A0A8H2M9Z5_9FIRM</name>
<keyword evidence="8" id="KW-1185">Reference proteome</keyword>
<evidence type="ECO:0000313" key="7">
    <source>
        <dbReference type="EMBL" id="VFB17406.1"/>
    </source>
</evidence>
<dbReference type="Pfam" id="PF02527">
    <property type="entry name" value="GidB"/>
    <property type="match status" value="1"/>
</dbReference>
<dbReference type="HAMAP" id="MF_00074">
    <property type="entry name" value="16SrRNA_methyltr_G"/>
    <property type="match status" value="1"/>
</dbReference>
<dbReference type="InterPro" id="IPR029063">
    <property type="entry name" value="SAM-dependent_MTases_sf"/>
</dbReference>
<keyword evidence="2 6" id="KW-0698">rRNA processing</keyword>
<dbReference type="GO" id="GO:0005829">
    <property type="term" value="C:cytosol"/>
    <property type="evidence" value="ECO:0007669"/>
    <property type="project" value="TreeGrafter"/>
</dbReference>
<evidence type="ECO:0000256" key="6">
    <source>
        <dbReference type="HAMAP-Rule" id="MF_00074"/>
    </source>
</evidence>
<protein>
    <recommendedName>
        <fullName evidence="6">Ribosomal RNA small subunit methyltransferase G</fullName>
        <ecNumber evidence="6">2.1.1.-</ecNumber>
    </recommendedName>
    <alternativeName>
        <fullName evidence="6">16S rRNA 7-methylguanosine methyltransferase</fullName>
        <shortName evidence="6">16S rRNA m7G methyltransferase</shortName>
    </alternativeName>
</protein>
<keyword evidence="1 6" id="KW-0963">Cytoplasm</keyword>
<dbReference type="PANTHER" id="PTHR31760">
    <property type="entry name" value="S-ADENOSYL-L-METHIONINE-DEPENDENT METHYLTRANSFERASES SUPERFAMILY PROTEIN"/>
    <property type="match status" value="1"/>
</dbReference>
<comment type="similarity">
    <text evidence="6">Belongs to the methyltransferase superfamily. RNA methyltransferase RsmG family.</text>
</comment>
<comment type="caution">
    <text evidence="7">The sequence shown here is derived from an EMBL/GenBank/DDBJ whole genome shotgun (WGS) entry which is preliminary data.</text>
</comment>
<keyword evidence="3 6" id="KW-0489">Methyltransferase</keyword>
<dbReference type="EMBL" id="CAACYI010000001">
    <property type="protein sequence ID" value="VFB17406.1"/>
    <property type="molecule type" value="Genomic_DNA"/>
</dbReference>
<dbReference type="EC" id="2.1.1.-" evidence="6"/>
<organism evidence="7 8">
    <name type="scientific">Urinicoccus massiliensis</name>
    <dbReference type="NCBI Taxonomy" id="1723382"/>
    <lineage>
        <taxon>Bacteria</taxon>
        <taxon>Bacillati</taxon>
        <taxon>Bacillota</taxon>
        <taxon>Tissierellia</taxon>
        <taxon>Tissierellales</taxon>
        <taxon>Peptoniphilaceae</taxon>
        <taxon>Urinicoccus</taxon>
    </lineage>
</organism>
<sequence>MFKEEIEKMGLESCYGDFEDFKSRVLEKNKVMNLTTITEDEEFNIKHFLDSLSLLKLEQIQGVKRMLDLGTGAGFPGFPLKIAKRDLDVTLLDSLKKRIDFLNESIEDMGLEGIKGIHARAEELSRKEDYRETFDLVTSRAVANLATLYEYCLPFVRVGGYMVAMKGPDIEGELQEGQTALKTLGGELVEVRKVDLPLDIEHTLILVKKVKTTPKKYPRAGGKPRKNPIGL</sequence>
<evidence type="ECO:0000256" key="2">
    <source>
        <dbReference type="ARBA" id="ARBA00022552"/>
    </source>
</evidence>
<feature type="binding site" evidence="6">
    <location>
        <position position="75"/>
    </location>
    <ligand>
        <name>S-adenosyl-L-methionine</name>
        <dbReference type="ChEBI" id="CHEBI:59789"/>
    </ligand>
</feature>
<evidence type="ECO:0000256" key="5">
    <source>
        <dbReference type="ARBA" id="ARBA00022691"/>
    </source>
</evidence>
<evidence type="ECO:0000256" key="1">
    <source>
        <dbReference type="ARBA" id="ARBA00022490"/>
    </source>
</evidence>